<dbReference type="CDD" id="cd19071">
    <property type="entry name" value="AKR_AKR1-5-like"/>
    <property type="match status" value="1"/>
</dbReference>
<gene>
    <name evidence="5" type="ORF">FIPPAONL_00022</name>
</gene>
<dbReference type="PROSITE" id="PS00798">
    <property type="entry name" value="ALDOKETO_REDUCTASE_1"/>
    <property type="match status" value="1"/>
</dbReference>
<comment type="similarity">
    <text evidence="1">Belongs to the aldo/keto reductase family.</text>
</comment>
<comment type="caution">
    <text evidence="5">The sequence shown here is derived from an EMBL/GenBank/DDBJ whole genome shotgun (WGS) entry which is preliminary data.</text>
</comment>
<keyword evidence="2" id="KW-0521">NADP</keyword>
<name>A0ABY3BIE3_LACGS</name>
<dbReference type="InterPro" id="IPR020471">
    <property type="entry name" value="AKR"/>
</dbReference>
<dbReference type="EC" id="1.-.-.-" evidence="5"/>
<reference evidence="5 6" key="1">
    <citation type="submission" date="2019-04" db="EMBL/GenBank/DDBJ databases">
        <title>Lactobacillus gasseri 7171 assembly.</title>
        <authorList>
            <person name="Joris B.R."/>
            <person name="Giguere D."/>
        </authorList>
    </citation>
    <scope>NUCLEOTIDE SEQUENCE [LARGE SCALE GENOMIC DNA]</scope>
    <source>
        <strain evidence="5 6">7171</strain>
    </source>
</reference>
<sequence length="285" mass="31568">MNFHSIEDTYTLNNGVEIPIIGFGTWQTPDGDIAKHAVEVALNAGYRHIDTAAAYGNEKSVGQAIKKSGINRHDLFITTKLWDADHGYQSTKAAIDRSLQNLKVDYLDLYLIHWPNPVAMRDHWAEANAESWRAMEEAVQAGKIRAIGVSNFRKRHLDELLKTAEIKPVVNQIMLNPSDLQSDVVKVNNKLGLLSEAYSPLGTGGLLGNETVKEIASEVGKSPAQVLIRWSLEHGFLPLPKSVHDKYIQANVEVFDFNLNSEQMNKLDSLHGVSGLATDPDTANF</sequence>
<dbReference type="PANTHER" id="PTHR43827">
    <property type="entry name" value="2,5-DIKETO-D-GLUCONIC ACID REDUCTASE"/>
    <property type="match status" value="1"/>
</dbReference>
<proteinExistence type="inferred from homology"/>
<dbReference type="Pfam" id="PF00248">
    <property type="entry name" value="Aldo_ket_red"/>
    <property type="match status" value="1"/>
</dbReference>
<dbReference type="GO" id="GO:0016491">
    <property type="term" value="F:oxidoreductase activity"/>
    <property type="evidence" value="ECO:0007669"/>
    <property type="project" value="UniProtKB-KW"/>
</dbReference>
<keyword evidence="6" id="KW-1185">Reference proteome</keyword>
<dbReference type="PROSITE" id="PS00062">
    <property type="entry name" value="ALDOKETO_REDUCTASE_2"/>
    <property type="match status" value="1"/>
</dbReference>
<dbReference type="InterPro" id="IPR036812">
    <property type="entry name" value="NAD(P)_OxRdtase_dom_sf"/>
</dbReference>
<feature type="domain" description="NADP-dependent oxidoreductase" evidence="4">
    <location>
        <begin position="21"/>
        <end position="270"/>
    </location>
</feature>
<dbReference type="PANTHER" id="PTHR43827:SF3">
    <property type="entry name" value="NADP-DEPENDENT OXIDOREDUCTASE DOMAIN-CONTAINING PROTEIN"/>
    <property type="match status" value="1"/>
</dbReference>
<accession>A0ABY3BIE3</accession>
<evidence type="ECO:0000256" key="2">
    <source>
        <dbReference type="ARBA" id="ARBA00022857"/>
    </source>
</evidence>
<dbReference type="PRINTS" id="PR00069">
    <property type="entry name" value="ALDKETRDTASE"/>
</dbReference>
<dbReference type="RefSeq" id="WP_101884645.1">
    <property type="nucleotide sequence ID" value="NZ_JASOUT010000051.1"/>
</dbReference>
<dbReference type="Gene3D" id="3.20.20.100">
    <property type="entry name" value="NADP-dependent oxidoreductase domain"/>
    <property type="match status" value="1"/>
</dbReference>
<dbReference type="InterPro" id="IPR023210">
    <property type="entry name" value="NADP_OxRdtase_dom"/>
</dbReference>
<dbReference type="SUPFAM" id="SSF51430">
    <property type="entry name" value="NAD(P)-linked oxidoreductase"/>
    <property type="match status" value="1"/>
</dbReference>
<dbReference type="Proteomes" id="UP000316012">
    <property type="component" value="Unassembled WGS sequence"/>
</dbReference>
<dbReference type="EMBL" id="SRMD01000010">
    <property type="protein sequence ID" value="TQW16255.1"/>
    <property type="molecule type" value="Genomic_DNA"/>
</dbReference>
<dbReference type="PIRSF" id="PIRSF000097">
    <property type="entry name" value="AKR"/>
    <property type="match status" value="1"/>
</dbReference>
<organism evidence="5 6">
    <name type="scientific">Lactobacillus gasseri</name>
    <dbReference type="NCBI Taxonomy" id="1596"/>
    <lineage>
        <taxon>Bacteria</taxon>
        <taxon>Bacillati</taxon>
        <taxon>Bacillota</taxon>
        <taxon>Bacilli</taxon>
        <taxon>Lactobacillales</taxon>
        <taxon>Lactobacillaceae</taxon>
        <taxon>Lactobacillus</taxon>
    </lineage>
</organism>
<evidence type="ECO:0000313" key="5">
    <source>
        <dbReference type="EMBL" id="TQW16255.1"/>
    </source>
</evidence>
<keyword evidence="3 5" id="KW-0560">Oxidoreductase</keyword>
<dbReference type="InterPro" id="IPR018170">
    <property type="entry name" value="Aldo/ket_reductase_CS"/>
</dbReference>
<protein>
    <submittedName>
        <fullName evidence="5">Oxidoreductase</fullName>
        <ecNumber evidence="5">1.-.-.-</ecNumber>
    </submittedName>
</protein>
<evidence type="ECO:0000259" key="4">
    <source>
        <dbReference type="Pfam" id="PF00248"/>
    </source>
</evidence>
<evidence type="ECO:0000256" key="3">
    <source>
        <dbReference type="ARBA" id="ARBA00023002"/>
    </source>
</evidence>
<evidence type="ECO:0000256" key="1">
    <source>
        <dbReference type="ARBA" id="ARBA00007905"/>
    </source>
</evidence>
<evidence type="ECO:0000313" key="6">
    <source>
        <dbReference type="Proteomes" id="UP000316012"/>
    </source>
</evidence>